<comment type="caution">
    <text evidence="4">The sequence shown here is derived from an EMBL/GenBank/DDBJ whole genome shotgun (WGS) entry which is preliminary data.</text>
</comment>
<feature type="chain" id="PRO_5034121405" description="DUF4537 domain-containing protein" evidence="2">
    <location>
        <begin position="22"/>
        <end position="360"/>
    </location>
</feature>
<dbReference type="InterPro" id="IPR032770">
    <property type="entry name" value="DUF4537"/>
</dbReference>
<keyword evidence="5" id="KW-1185">Reference proteome</keyword>
<accession>A0A8E0RXS0</accession>
<protein>
    <recommendedName>
        <fullName evidence="3">DUF4537 domain-containing protein</fullName>
    </recommendedName>
</protein>
<keyword evidence="2" id="KW-0732">Signal</keyword>
<evidence type="ECO:0000313" key="5">
    <source>
        <dbReference type="Proteomes" id="UP000728185"/>
    </source>
</evidence>
<gene>
    <name evidence="4" type="ORF">FBUS_01691</name>
</gene>
<feature type="domain" description="DUF4537" evidence="3">
    <location>
        <begin position="240"/>
        <end position="325"/>
    </location>
</feature>
<dbReference type="AlphaFoldDB" id="A0A8E0RXS0"/>
<evidence type="ECO:0000256" key="1">
    <source>
        <dbReference type="SAM" id="MobiDB-lite"/>
    </source>
</evidence>
<name>A0A8E0RXS0_9TREM</name>
<dbReference type="Pfam" id="PF15057">
    <property type="entry name" value="DUF4537"/>
    <property type="match status" value="1"/>
</dbReference>
<dbReference type="Proteomes" id="UP000728185">
    <property type="component" value="Unassembled WGS sequence"/>
</dbReference>
<evidence type="ECO:0000313" key="4">
    <source>
        <dbReference type="EMBL" id="KAA0193537.1"/>
    </source>
</evidence>
<feature type="region of interest" description="Disordered" evidence="1">
    <location>
        <begin position="41"/>
        <end position="64"/>
    </location>
</feature>
<organism evidence="4 5">
    <name type="scientific">Fasciolopsis buskii</name>
    <dbReference type="NCBI Taxonomy" id="27845"/>
    <lineage>
        <taxon>Eukaryota</taxon>
        <taxon>Metazoa</taxon>
        <taxon>Spiralia</taxon>
        <taxon>Lophotrochozoa</taxon>
        <taxon>Platyhelminthes</taxon>
        <taxon>Trematoda</taxon>
        <taxon>Digenea</taxon>
        <taxon>Plagiorchiida</taxon>
        <taxon>Echinostomata</taxon>
        <taxon>Echinostomatoidea</taxon>
        <taxon>Fasciolidae</taxon>
        <taxon>Fasciolopsis</taxon>
    </lineage>
</organism>
<feature type="compositionally biased region" description="Polar residues" evidence="1">
    <location>
        <begin position="41"/>
        <end position="60"/>
    </location>
</feature>
<feature type="signal peptide" evidence="2">
    <location>
        <begin position="1"/>
        <end position="21"/>
    </location>
</feature>
<reference evidence="4" key="1">
    <citation type="submission" date="2019-05" db="EMBL/GenBank/DDBJ databases">
        <title>Annotation for the trematode Fasciolopsis buski.</title>
        <authorList>
            <person name="Choi Y.-J."/>
        </authorList>
    </citation>
    <scope>NUCLEOTIDE SEQUENCE</scope>
    <source>
        <strain evidence="4">HT</strain>
        <tissue evidence="4">Whole worm</tissue>
    </source>
</reference>
<evidence type="ECO:0000256" key="2">
    <source>
        <dbReference type="SAM" id="SignalP"/>
    </source>
</evidence>
<evidence type="ECO:0000259" key="3">
    <source>
        <dbReference type="Pfam" id="PF15057"/>
    </source>
</evidence>
<proteinExistence type="predicted"/>
<dbReference type="OrthoDB" id="6255377at2759"/>
<sequence>MLRTMICLVFPFIVRITPVLSMFLTGTKGTQINVIASQTNNNAQTDSEPPSMGENQQLPPSSGYVISTASTPTTPPSCMNKRLDQPCTCIHCRYMGTKHTRTLSPSSVRSPNLSVAELYGVKSHTLSPDISQRDLPSDSIELGSIQGRGTPTASDLWAWDARRTSPVPISQLSQILSDGEQPTLSTELKVHRPISPAYSDGRSKSKQKFPCSRELLLPVLNPPTGPSDDQIARVLRRQCHQRVIAFNDLDGIFYPGLVQKCMSPESSVIRFRHNAELSEVPNQLTLPISDMTHTQTLNDGDTVLVRVKNVTASCECWVPARVQGGFLGSPDPRYPLRHRYQLRLFSGAKVSLYGFSKIQS</sequence>
<dbReference type="EMBL" id="LUCM01004968">
    <property type="protein sequence ID" value="KAA0193537.1"/>
    <property type="molecule type" value="Genomic_DNA"/>
</dbReference>